<dbReference type="AlphaFoldDB" id="A0A0C3AX95"/>
<feature type="compositionally biased region" description="Basic and acidic residues" evidence="2">
    <location>
        <begin position="634"/>
        <end position="655"/>
    </location>
</feature>
<evidence type="ECO:0000313" key="3">
    <source>
        <dbReference type="EMBL" id="KIM23886.1"/>
    </source>
</evidence>
<feature type="coiled-coil region" evidence="1">
    <location>
        <begin position="482"/>
        <end position="509"/>
    </location>
</feature>
<organism evidence="3 4">
    <name type="scientific">Serendipita vermifera MAFF 305830</name>
    <dbReference type="NCBI Taxonomy" id="933852"/>
    <lineage>
        <taxon>Eukaryota</taxon>
        <taxon>Fungi</taxon>
        <taxon>Dikarya</taxon>
        <taxon>Basidiomycota</taxon>
        <taxon>Agaricomycotina</taxon>
        <taxon>Agaricomycetes</taxon>
        <taxon>Sebacinales</taxon>
        <taxon>Serendipitaceae</taxon>
        <taxon>Serendipita</taxon>
    </lineage>
</organism>
<reference evidence="4" key="2">
    <citation type="submission" date="2015-01" db="EMBL/GenBank/DDBJ databases">
        <title>Evolutionary Origins and Diversification of the Mycorrhizal Mutualists.</title>
        <authorList>
            <consortium name="DOE Joint Genome Institute"/>
            <consortium name="Mycorrhizal Genomics Consortium"/>
            <person name="Kohler A."/>
            <person name="Kuo A."/>
            <person name="Nagy L.G."/>
            <person name="Floudas D."/>
            <person name="Copeland A."/>
            <person name="Barry K.W."/>
            <person name="Cichocki N."/>
            <person name="Veneault-Fourrey C."/>
            <person name="LaButti K."/>
            <person name="Lindquist E.A."/>
            <person name="Lipzen A."/>
            <person name="Lundell T."/>
            <person name="Morin E."/>
            <person name="Murat C."/>
            <person name="Riley R."/>
            <person name="Ohm R."/>
            <person name="Sun H."/>
            <person name="Tunlid A."/>
            <person name="Henrissat B."/>
            <person name="Grigoriev I.V."/>
            <person name="Hibbett D.S."/>
            <person name="Martin F."/>
        </authorList>
    </citation>
    <scope>NUCLEOTIDE SEQUENCE [LARGE SCALE GENOMIC DNA]</scope>
    <source>
        <strain evidence="4">MAFF 305830</strain>
    </source>
</reference>
<dbReference type="HOGENOM" id="CLU_418658_0_0_1"/>
<dbReference type="Proteomes" id="UP000054097">
    <property type="component" value="Unassembled WGS sequence"/>
</dbReference>
<dbReference type="EMBL" id="KN824330">
    <property type="protein sequence ID" value="KIM23886.1"/>
    <property type="molecule type" value="Genomic_DNA"/>
</dbReference>
<feature type="compositionally biased region" description="Low complexity" evidence="2">
    <location>
        <begin position="214"/>
        <end position="237"/>
    </location>
</feature>
<accession>A0A0C3AX95</accession>
<name>A0A0C3AX95_SERVB</name>
<feature type="region of interest" description="Disordered" evidence="2">
    <location>
        <begin position="183"/>
        <end position="238"/>
    </location>
</feature>
<proteinExistence type="predicted"/>
<keyword evidence="1" id="KW-0175">Coiled coil</keyword>
<gene>
    <name evidence="3" type="ORF">M408DRAFT_27483</name>
</gene>
<evidence type="ECO:0000256" key="1">
    <source>
        <dbReference type="SAM" id="Coils"/>
    </source>
</evidence>
<evidence type="ECO:0000256" key="2">
    <source>
        <dbReference type="SAM" id="MobiDB-lite"/>
    </source>
</evidence>
<reference evidence="3 4" key="1">
    <citation type="submission" date="2014-04" db="EMBL/GenBank/DDBJ databases">
        <authorList>
            <consortium name="DOE Joint Genome Institute"/>
            <person name="Kuo A."/>
            <person name="Zuccaro A."/>
            <person name="Kohler A."/>
            <person name="Nagy L.G."/>
            <person name="Floudas D."/>
            <person name="Copeland A."/>
            <person name="Barry K.W."/>
            <person name="Cichocki N."/>
            <person name="Veneault-Fourrey C."/>
            <person name="LaButti K."/>
            <person name="Lindquist E.A."/>
            <person name="Lipzen A."/>
            <person name="Lundell T."/>
            <person name="Morin E."/>
            <person name="Murat C."/>
            <person name="Sun H."/>
            <person name="Tunlid A."/>
            <person name="Henrissat B."/>
            <person name="Grigoriev I.V."/>
            <person name="Hibbett D.S."/>
            <person name="Martin F."/>
            <person name="Nordberg H.P."/>
            <person name="Cantor M.N."/>
            <person name="Hua S.X."/>
        </authorList>
    </citation>
    <scope>NUCLEOTIDE SEQUENCE [LARGE SCALE GENOMIC DNA]</scope>
    <source>
        <strain evidence="3 4">MAFF 305830</strain>
    </source>
</reference>
<keyword evidence="4" id="KW-1185">Reference proteome</keyword>
<feature type="region of interest" description="Disordered" evidence="2">
    <location>
        <begin position="580"/>
        <end position="655"/>
    </location>
</feature>
<feature type="compositionally biased region" description="Low complexity" evidence="2">
    <location>
        <begin position="591"/>
        <end position="607"/>
    </location>
</feature>
<feature type="compositionally biased region" description="Polar residues" evidence="2">
    <location>
        <begin position="541"/>
        <end position="553"/>
    </location>
</feature>
<protein>
    <submittedName>
        <fullName evidence="3">Uncharacterized protein</fullName>
    </submittedName>
</protein>
<evidence type="ECO:0000313" key="4">
    <source>
        <dbReference type="Proteomes" id="UP000054097"/>
    </source>
</evidence>
<feature type="region of interest" description="Disordered" evidence="2">
    <location>
        <begin position="524"/>
        <end position="561"/>
    </location>
</feature>
<sequence length="655" mass="72941">MADMLMAGDPSQDVPQWRHIHGFQYVCCVCFEPTGSATISRGRYPGKVYQKCAANANHGMWIDGVTADQVPIFNQERASGNNIYQVEQTFSQPQPSTAAPTTMMQNGILYGSQYQPNQIPATQPLGRPQARMRINCSCGAPGNVRCISSSCKACCQRAAVAWGGNSCQAQDHQKNNRIALQQKGWVPPPSSQPSSSHYPNLSLPNQLRYPPSFPSQQPSSTLATTGPPTITGPATEPFILDADTSPALQARFLEPTLVAPSRRKPFQSSRKFTFVLLNEDENLIMPVDFLLDRPNAFKLNDYPRVIERVEGKDIRRWNQNTNRWEVLWADDEYTIKESEEIIIRPASMDLNTATDLKDRHIGNNTTLPIKTQRRSGHTVTAPLPSLPQARRVNLGFPPTPSVSSKQSRPVSWPLNQSFIELQKGFRKAYKSQLTGDGLDGKFEKVFGGAAKRTTYRKYYKIWRDASKELKGCWSDLPGAMFVDFVQAAEEEAKERREEERRKQQEEEWDIASAKAAKALAAIRDSVSDDEDDIDPERVLKGQSSTRQDQATIISSDDASSDSVEIVKDISPSLYHANKKRRVSLSGASTVSSFSLPDRLSRSSRSSSVATNLRDDMDEEVDDRVAHDGNTNEADAEKFDELESDGDDAKIVLETD</sequence>